<dbReference type="InterPro" id="IPR011333">
    <property type="entry name" value="SKP1/BTB/POZ_sf"/>
</dbReference>
<dbReference type="Proteomes" id="UP001432322">
    <property type="component" value="Unassembled WGS sequence"/>
</dbReference>
<comment type="caution">
    <text evidence="2">The sequence shown here is derived from an EMBL/GenBank/DDBJ whole genome shotgun (WGS) entry which is preliminary data.</text>
</comment>
<dbReference type="InterPro" id="IPR036296">
    <property type="entry name" value="SKP1-like_dim_sf"/>
</dbReference>
<dbReference type="Pfam" id="PF03931">
    <property type="entry name" value="Skp1_POZ"/>
    <property type="match status" value="1"/>
</dbReference>
<protein>
    <recommendedName>
        <fullName evidence="1">SKP1 component POZ domain-containing protein</fullName>
    </recommendedName>
</protein>
<dbReference type="EMBL" id="BTSY01000006">
    <property type="protein sequence ID" value="GMT32010.1"/>
    <property type="molecule type" value="Genomic_DNA"/>
</dbReference>
<keyword evidence="3" id="KW-1185">Reference proteome</keyword>
<dbReference type="InterPro" id="IPR016897">
    <property type="entry name" value="SKP1"/>
</dbReference>
<feature type="non-terminal residue" evidence="2">
    <location>
        <position position="1"/>
    </location>
</feature>
<organism evidence="2 3">
    <name type="scientific">Pristionchus fissidentatus</name>
    <dbReference type="NCBI Taxonomy" id="1538716"/>
    <lineage>
        <taxon>Eukaryota</taxon>
        <taxon>Metazoa</taxon>
        <taxon>Ecdysozoa</taxon>
        <taxon>Nematoda</taxon>
        <taxon>Chromadorea</taxon>
        <taxon>Rhabditida</taxon>
        <taxon>Rhabditina</taxon>
        <taxon>Diplogasteromorpha</taxon>
        <taxon>Diplogasteroidea</taxon>
        <taxon>Neodiplogasteridae</taxon>
        <taxon>Pristionchus</taxon>
    </lineage>
</organism>
<sequence>IQMTDTVQEIRVKTKDNMEVTIPLKIAEQCGTIRNLLEAVGSNSDYVIPLPNVSHSDMLLILAWLQRFPPQQPDAADELQTRHNNDHKYRGRTRIAPLERRFFEALPTTNSLFGMLNSAMYLDIPSIAEAGSGYVAEKIKDMTVEEARAYMNMPDDQQGWEVEQMKNDLFWINKKPSGSSS</sequence>
<evidence type="ECO:0000259" key="1">
    <source>
        <dbReference type="Pfam" id="PF03931"/>
    </source>
</evidence>
<dbReference type="AlphaFoldDB" id="A0AAV5WN95"/>
<gene>
    <name evidence="2" type="ORF">PFISCL1PPCAC_23307</name>
</gene>
<name>A0AAV5WN95_9BILA</name>
<dbReference type="Gene3D" id="3.30.710.10">
    <property type="entry name" value="Potassium Channel Kv1.1, Chain A"/>
    <property type="match status" value="1"/>
</dbReference>
<dbReference type="SUPFAM" id="SSF54695">
    <property type="entry name" value="POZ domain"/>
    <property type="match status" value="1"/>
</dbReference>
<reference evidence="2" key="1">
    <citation type="submission" date="2023-10" db="EMBL/GenBank/DDBJ databases">
        <title>Genome assembly of Pristionchus species.</title>
        <authorList>
            <person name="Yoshida K."/>
            <person name="Sommer R.J."/>
        </authorList>
    </citation>
    <scope>NUCLEOTIDE SEQUENCE</scope>
    <source>
        <strain evidence="2">RS5133</strain>
    </source>
</reference>
<feature type="domain" description="SKP1 component POZ" evidence="1">
    <location>
        <begin position="10"/>
        <end position="65"/>
    </location>
</feature>
<accession>A0AAV5WN95</accession>
<dbReference type="InterPro" id="IPR016073">
    <property type="entry name" value="Skp1_comp_POZ"/>
</dbReference>
<dbReference type="PANTHER" id="PTHR11165">
    <property type="entry name" value="SKP1"/>
    <property type="match status" value="1"/>
</dbReference>
<evidence type="ECO:0000313" key="2">
    <source>
        <dbReference type="EMBL" id="GMT32010.1"/>
    </source>
</evidence>
<proteinExistence type="predicted"/>
<evidence type="ECO:0000313" key="3">
    <source>
        <dbReference type="Proteomes" id="UP001432322"/>
    </source>
</evidence>
<dbReference type="SUPFAM" id="SSF81382">
    <property type="entry name" value="Skp1 dimerisation domain-like"/>
    <property type="match status" value="1"/>
</dbReference>
<dbReference type="GO" id="GO:0006511">
    <property type="term" value="P:ubiquitin-dependent protein catabolic process"/>
    <property type="evidence" value="ECO:0007669"/>
    <property type="project" value="InterPro"/>
</dbReference>